<dbReference type="InterPro" id="IPR001752">
    <property type="entry name" value="Kinesin_motor_dom"/>
</dbReference>
<dbReference type="GO" id="GO:0007018">
    <property type="term" value="P:microtubule-based movement"/>
    <property type="evidence" value="ECO:0007669"/>
    <property type="project" value="InterPro"/>
</dbReference>
<evidence type="ECO:0000313" key="10">
    <source>
        <dbReference type="Proteomes" id="UP001255856"/>
    </source>
</evidence>
<dbReference type="AlphaFoldDB" id="A0AAD9MHF8"/>
<evidence type="ECO:0000259" key="8">
    <source>
        <dbReference type="PROSITE" id="PS50067"/>
    </source>
</evidence>
<dbReference type="Gene3D" id="3.40.850.10">
    <property type="entry name" value="Kinesin motor domain"/>
    <property type="match status" value="1"/>
</dbReference>
<keyword evidence="2 4" id="KW-0067">ATP-binding</keyword>
<organism evidence="9 10">
    <name type="scientific">Prototheca wickerhamii</name>
    <dbReference type="NCBI Taxonomy" id="3111"/>
    <lineage>
        <taxon>Eukaryota</taxon>
        <taxon>Viridiplantae</taxon>
        <taxon>Chlorophyta</taxon>
        <taxon>core chlorophytes</taxon>
        <taxon>Trebouxiophyceae</taxon>
        <taxon>Chlorellales</taxon>
        <taxon>Chlorellaceae</taxon>
        <taxon>Prototheca</taxon>
    </lineage>
</organism>
<evidence type="ECO:0000256" key="6">
    <source>
        <dbReference type="SAM" id="Coils"/>
    </source>
</evidence>
<gene>
    <name evidence="9" type="ORF">QBZ16_005517</name>
</gene>
<dbReference type="Proteomes" id="UP001255856">
    <property type="component" value="Unassembled WGS sequence"/>
</dbReference>
<reference evidence="9" key="1">
    <citation type="submission" date="2021-01" db="EMBL/GenBank/DDBJ databases">
        <authorList>
            <person name="Eckstrom K.M.E."/>
        </authorList>
    </citation>
    <scope>NUCLEOTIDE SEQUENCE</scope>
    <source>
        <strain evidence="9">UVCC 0001</strain>
    </source>
</reference>
<protein>
    <recommendedName>
        <fullName evidence="5">Kinesin-like protein</fullName>
    </recommendedName>
</protein>
<feature type="binding site" evidence="4">
    <location>
        <begin position="353"/>
        <end position="360"/>
    </location>
    <ligand>
        <name>ATP</name>
        <dbReference type="ChEBI" id="CHEBI:30616"/>
    </ligand>
</feature>
<evidence type="ECO:0000256" key="1">
    <source>
        <dbReference type="ARBA" id="ARBA00022741"/>
    </source>
</evidence>
<keyword evidence="10" id="KW-1185">Reference proteome</keyword>
<dbReference type="PANTHER" id="PTHR47972">
    <property type="entry name" value="KINESIN-LIKE PROTEIN KLP-3"/>
    <property type="match status" value="1"/>
</dbReference>
<dbReference type="PANTHER" id="PTHR47972:SF28">
    <property type="entry name" value="KINESIN-LIKE PROTEIN KLP-3"/>
    <property type="match status" value="1"/>
</dbReference>
<feature type="compositionally biased region" description="Low complexity" evidence="7">
    <location>
        <begin position="643"/>
        <end position="655"/>
    </location>
</feature>
<evidence type="ECO:0000256" key="2">
    <source>
        <dbReference type="ARBA" id="ARBA00022840"/>
    </source>
</evidence>
<dbReference type="EMBL" id="JASFZW010000009">
    <property type="protein sequence ID" value="KAK2076757.1"/>
    <property type="molecule type" value="Genomic_DNA"/>
</dbReference>
<feature type="coiled-coil region" evidence="6">
    <location>
        <begin position="181"/>
        <end position="257"/>
    </location>
</feature>
<evidence type="ECO:0000256" key="4">
    <source>
        <dbReference type="PROSITE-ProRule" id="PRU00283"/>
    </source>
</evidence>
<proteinExistence type="inferred from homology"/>
<dbReference type="SMART" id="SM00129">
    <property type="entry name" value="KISc"/>
    <property type="match status" value="1"/>
</dbReference>
<feature type="coiled-coil region" evidence="6">
    <location>
        <begin position="83"/>
        <end position="149"/>
    </location>
</feature>
<keyword evidence="5" id="KW-0493">Microtubule</keyword>
<comment type="similarity">
    <text evidence="4 5">Belongs to the TRAFAC class myosin-kinesin ATPase superfamily. Kinesin family.</text>
</comment>
<accession>A0AAD9MHF8</accession>
<dbReference type="InterPro" id="IPR027640">
    <property type="entry name" value="Kinesin-like_fam"/>
</dbReference>
<dbReference type="PROSITE" id="PS50067">
    <property type="entry name" value="KINESIN_MOTOR_2"/>
    <property type="match status" value="1"/>
</dbReference>
<evidence type="ECO:0000313" key="9">
    <source>
        <dbReference type="EMBL" id="KAK2076757.1"/>
    </source>
</evidence>
<comment type="caution">
    <text evidence="9">The sequence shown here is derived from an EMBL/GenBank/DDBJ whole genome shotgun (WGS) entry which is preliminary data.</text>
</comment>
<feature type="compositionally biased region" description="Polar residues" evidence="7">
    <location>
        <begin position="673"/>
        <end position="683"/>
    </location>
</feature>
<dbReference type="InterPro" id="IPR036961">
    <property type="entry name" value="Kinesin_motor_dom_sf"/>
</dbReference>
<dbReference type="GO" id="GO:0005524">
    <property type="term" value="F:ATP binding"/>
    <property type="evidence" value="ECO:0007669"/>
    <property type="project" value="UniProtKB-UniRule"/>
</dbReference>
<dbReference type="GO" id="GO:0005874">
    <property type="term" value="C:microtubule"/>
    <property type="evidence" value="ECO:0007669"/>
    <property type="project" value="UniProtKB-KW"/>
</dbReference>
<keyword evidence="1 4" id="KW-0547">Nucleotide-binding</keyword>
<evidence type="ECO:0000256" key="7">
    <source>
        <dbReference type="SAM" id="MobiDB-lite"/>
    </source>
</evidence>
<dbReference type="GO" id="GO:0008017">
    <property type="term" value="F:microtubule binding"/>
    <property type="evidence" value="ECO:0007669"/>
    <property type="project" value="InterPro"/>
</dbReference>
<evidence type="ECO:0000256" key="3">
    <source>
        <dbReference type="ARBA" id="ARBA00023175"/>
    </source>
</evidence>
<keyword evidence="6" id="KW-0175">Coiled coil</keyword>
<dbReference type="Pfam" id="PF00225">
    <property type="entry name" value="Kinesin"/>
    <property type="match status" value="1"/>
</dbReference>
<feature type="domain" description="Kinesin motor" evidence="8">
    <location>
        <begin position="278"/>
        <end position="596"/>
    </location>
</feature>
<dbReference type="SUPFAM" id="SSF52540">
    <property type="entry name" value="P-loop containing nucleoside triphosphate hydrolases"/>
    <property type="match status" value="1"/>
</dbReference>
<dbReference type="GO" id="GO:0003777">
    <property type="term" value="F:microtubule motor activity"/>
    <property type="evidence" value="ECO:0007669"/>
    <property type="project" value="InterPro"/>
</dbReference>
<evidence type="ECO:0000256" key="5">
    <source>
        <dbReference type="RuleBase" id="RU000394"/>
    </source>
</evidence>
<dbReference type="PROSITE" id="PS00411">
    <property type="entry name" value="KINESIN_MOTOR_1"/>
    <property type="match status" value="1"/>
</dbReference>
<dbReference type="InterPro" id="IPR027417">
    <property type="entry name" value="P-loop_NTPase"/>
</dbReference>
<feature type="region of interest" description="Disordered" evidence="7">
    <location>
        <begin position="601"/>
        <end position="683"/>
    </location>
</feature>
<dbReference type="PRINTS" id="PR00380">
    <property type="entry name" value="KINESINHEAVY"/>
</dbReference>
<keyword evidence="3 4" id="KW-0505">Motor protein</keyword>
<sequence length="683" mass="71463">MASASTAGPDEPGTPSGLVPRLLERIRSLEHQLYSVTPPDSAEEAPDAFSRLTTLVKRAQTGLDTGLAYILGSEEATRDASLQQEVEELREALTQRLGAAKRQIEDDAVQIMRLTTDLDVARSLLEVERSQAAREREELEARLREGAQEAVQAALLEQAAVSVKQLEVAMASATDGRERACAALEQEAAALRSDLAAARAEARAAREEAASAHASASHAAGELDTLRQSRAVLSHELNELRSRLERALATADDFHARFLQERTERRKVHEELQNLRGNIRVICRIRPSAPGAASCLESPFPGSVRVTSDRRVQEFEFNAVATPDVSQEALFQEVSPLIRSAADGHNVCILAYGQTGSGKTHTMTGPARDPGLGVRAVSMLCALSEAGASGERRALSVAMLEIYNDAVRDLLCCDGAGTPALREVSGLAAAQLADPRDRVPGLTWRPVRDAADVLHVLGEGTAARATASTALNAASSRSHAVLSIHVRDPAGAAPPSMLHLVDLAGSERVARSEAAGAQLKEAQAINRSLSALGDVIAALQAGQAHVPFRNARLTQVLQCALSGTSKVMLVCCLSPEPESAPETLSSLGFAARAAKVELSVKAPGEGGTPGGAKSAMRTPVGKSGLANSSTPLKKDTPKRGTPAAAAAAAAAAAHAPSRTPATLGGDALLVGQAKTTPETNPVS</sequence>
<dbReference type="InterPro" id="IPR019821">
    <property type="entry name" value="Kinesin_motor_CS"/>
</dbReference>
<name>A0AAD9MHF8_PROWI</name>